<feature type="domain" description="AB hydrolase-1" evidence="2">
    <location>
        <begin position="102"/>
        <end position="337"/>
    </location>
</feature>
<name>A0A5K1JSF5_9APHY</name>
<dbReference type="PANTHER" id="PTHR43194">
    <property type="entry name" value="HYDROLASE ALPHA/BETA FOLD FAMILY"/>
    <property type="match status" value="1"/>
</dbReference>
<organism evidence="3">
    <name type="scientific">Ganoderma boninense</name>
    <dbReference type="NCBI Taxonomy" id="34458"/>
    <lineage>
        <taxon>Eukaryota</taxon>
        <taxon>Fungi</taxon>
        <taxon>Dikarya</taxon>
        <taxon>Basidiomycota</taxon>
        <taxon>Agaricomycotina</taxon>
        <taxon>Agaricomycetes</taxon>
        <taxon>Polyporales</taxon>
        <taxon>Polyporaceae</taxon>
        <taxon>Ganoderma</taxon>
    </lineage>
</organism>
<evidence type="ECO:0000259" key="2">
    <source>
        <dbReference type="Pfam" id="PF00561"/>
    </source>
</evidence>
<dbReference type="PANTHER" id="PTHR43194:SF2">
    <property type="entry name" value="PEROXISOMAL MEMBRANE PROTEIN LPX1"/>
    <property type="match status" value="1"/>
</dbReference>
<dbReference type="Pfam" id="PF00561">
    <property type="entry name" value="Abhydrolase_1"/>
    <property type="match status" value="1"/>
</dbReference>
<dbReference type="SUPFAM" id="SSF53474">
    <property type="entry name" value="alpha/beta-Hydrolases"/>
    <property type="match status" value="1"/>
</dbReference>
<reference evidence="3" key="1">
    <citation type="submission" date="2019-10" db="EMBL/GenBank/DDBJ databases">
        <authorList>
            <person name="Nor Muhammad N."/>
        </authorList>
    </citation>
    <scope>NUCLEOTIDE SEQUENCE</scope>
</reference>
<keyword evidence="1" id="KW-0812">Transmembrane</keyword>
<sequence length="352" mass="38683">MPPSSAFQWFLLVGPAVVIFAYFLTIFPHTPNELYIHPSLATLDKSTPSWSIYPDNFYEGGAYVKFPQGSVRPFCSTSIAFISTNFASQVRYWLVGPENGKRVVLIHGLSVPAIIWKDVAPKLVAKGYRVLLYDLYGRGYSDAPHTTYDANLYTTQLALLLQYVGWSKANIVGVSMGGGIAAAFSAQFPHLIDDKVVLIASAGLMDSSDMSRTTKFLSSPPMQVVASSYPFRLYLQYLADQKSSSDPIAELVRIQSAYLPGYNAALASSIRDGPLRNLAPQFTALGRHSRKTNGSVLAIWGTHDRVVPYRYAAKVQVYIPHAELVTVEGGPHDITVSHPEEVSNALLEFLGR</sequence>
<dbReference type="InterPro" id="IPR029058">
    <property type="entry name" value="AB_hydrolase_fold"/>
</dbReference>
<dbReference type="PRINTS" id="PR00111">
    <property type="entry name" value="ABHYDROLASE"/>
</dbReference>
<accession>A0A5K1JSF5</accession>
<dbReference type="Gene3D" id="3.40.50.1820">
    <property type="entry name" value="alpha/beta hydrolase"/>
    <property type="match status" value="1"/>
</dbReference>
<keyword evidence="1" id="KW-0472">Membrane</keyword>
<keyword evidence="1" id="KW-1133">Transmembrane helix</keyword>
<evidence type="ECO:0000313" key="3">
    <source>
        <dbReference type="EMBL" id="VWO94794.1"/>
    </source>
</evidence>
<dbReference type="AlphaFoldDB" id="A0A5K1JSF5"/>
<dbReference type="InterPro" id="IPR050228">
    <property type="entry name" value="Carboxylesterase_BioH"/>
</dbReference>
<gene>
    <name evidence="3" type="primary">I1RKS2</name>
</gene>
<proteinExistence type="predicted"/>
<dbReference type="InterPro" id="IPR000073">
    <property type="entry name" value="AB_hydrolase_1"/>
</dbReference>
<dbReference type="EMBL" id="LR724232">
    <property type="protein sequence ID" value="VWO94794.1"/>
    <property type="molecule type" value="Genomic_DNA"/>
</dbReference>
<feature type="transmembrane region" description="Helical" evidence="1">
    <location>
        <begin position="6"/>
        <end position="27"/>
    </location>
</feature>
<evidence type="ECO:0000256" key="1">
    <source>
        <dbReference type="SAM" id="Phobius"/>
    </source>
</evidence>
<protein>
    <submittedName>
        <fullName evidence="3">N/A</fullName>
    </submittedName>
</protein>